<evidence type="ECO:0000256" key="2">
    <source>
        <dbReference type="ARBA" id="ARBA00023125"/>
    </source>
</evidence>
<dbReference type="PANTHER" id="PTHR30055:SF234">
    <property type="entry name" value="HTH-TYPE TRANSCRIPTIONAL REGULATOR BETI"/>
    <property type="match status" value="1"/>
</dbReference>
<feature type="DNA-binding region" description="H-T-H motif" evidence="4">
    <location>
        <begin position="24"/>
        <end position="43"/>
    </location>
</feature>
<sequence>MRSRKKILDATLDLIGRNGFEGITIASVAQAAGVTRQTVYANFGSREEVVSQAMVSRLTEVAAEIQRELTSAADPGDYVVELVVAGRRAVRTDPVLTALLRSETNNPLFDEDAVTRAKVVTGVLLQPLGELFPDVVDRIDDFAAIAAHLGLSVVCFDDAALRDDDDLRAFLFRWLAPGIA</sequence>
<dbReference type="PROSITE" id="PS50977">
    <property type="entry name" value="HTH_TETR_2"/>
    <property type="match status" value="1"/>
</dbReference>
<comment type="caution">
    <text evidence="6">The sequence shown here is derived from an EMBL/GenBank/DDBJ whole genome shotgun (WGS) entry which is preliminary data.</text>
</comment>
<dbReference type="InterPro" id="IPR001647">
    <property type="entry name" value="HTH_TetR"/>
</dbReference>
<keyword evidence="7" id="KW-1185">Reference proteome</keyword>
<dbReference type="InterPro" id="IPR050109">
    <property type="entry name" value="HTH-type_TetR-like_transc_reg"/>
</dbReference>
<dbReference type="SUPFAM" id="SSF46689">
    <property type="entry name" value="Homeodomain-like"/>
    <property type="match status" value="1"/>
</dbReference>
<dbReference type="InterPro" id="IPR009057">
    <property type="entry name" value="Homeodomain-like_sf"/>
</dbReference>
<dbReference type="Gene3D" id="1.10.357.10">
    <property type="entry name" value="Tetracycline Repressor, domain 2"/>
    <property type="match status" value="1"/>
</dbReference>
<evidence type="ECO:0000256" key="4">
    <source>
        <dbReference type="PROSITE-ProRule" id="PRU00335"/>
    </source>
</evidence>
<dbReference type="EMBL" id="JBHUFB010000010">
    <property type="protein sequence ID" value="MFD1812831.1"/>
    <property type="molecule type" value="Genomic_DNA"/>
</dbReference>
<keyword evidence="1" id="KW-0805">Transcription regulation</keyword>
<protein>
    <submittedName>
        <fullName evidence="6">TetR/AcrR family transcriptional regulator</fullName>
    </submittedName>
</protein>
<dbReference type="PANTHER" id="PTHR30055">
    <property type="entry name" value="HTH-TYPE TRANSCRIPTIONAL REGULATOR RUTR"/>
    <property type="match status" value="1"/>
</dbReference>
<proteinExistence type="predicted"/>
<evidence type="ECO:0000313" key="7">
    <source>
        <dbReference type="Proteomes" id="UP001597286"/>
    </source>
</evidence>
<name>A0ABW4P477_9NOCA</name>
<dbReference type="Proteomes" id="UP001597286">
    <property type="component" value="Unassembled WGS sequence"/>
</dbReference>
<dbReference type="Pfam" id="PF00440">
    <property type="entry name" value="TetR_N"/>
    <property type="match status" value="1"/>
</dbReference>
<keyword evidence="3" id="KW-0804">Transcription</keyword>
<evidence type="ECO:0000256" key="3">
    <source>
        <dbReference type="ARBA" id="ARBA00023163"/>
    </source>
</evidence>
<dbReference type="RefSeq" id="WP_378485356.1">
    <property type="nucleotide sequence ID" value="NZ_JBHUFB010000010.1"/>
</dbReference>
<accession>A0ABW4P477</accession>
<dbReference type="PRINTS" id="PR00455">
    <property type="entry name" value="HTHTETR"/>
</dbReference>
<feature type="domain" description="HTH tetR-type" evidence="5">
    <location>
        <begin position="1"/>
        <end position="61"/>
    </location>
</feature>
<gene>
    <name evidence="6" type="ORF">ACFSJG_11445</name>
</gene>
<evidence type="ECO:0000313" key="6">
    <source>
        <dbReference type="EMBL" id="MFD1812831.1"/>
    </source>
</evidence>
<evidence type="ECO:0000259" key="5">
    <source>
        <dbReference type="PROSITE" id="PS50977"/>
    </source>
</evidence>
<evidence type="ECO:0000256" key="1">
    <source>
        <dbReference type="ARBA" id="ARBA00023015"/>
    </source>
</evidence>
<organism evidence="6 7">
    <name type="scientific">Rhodococcus gannanensis</name>
    <dbReference type="NCBI Taxonomy" id="1960308"/>
    <lineage>
        <taxon>Bacteria</taxon>
        <taxon>Bacillati</taxon>
        <taxon>Actinomycetota</taxon>
        <taxon>Actinomycetes</taxon>
        <taxon>Mycobacteriales</taxon>
        <taxon>Nocardiaceae</taxon>
        <taxon>Rhodococcus</taxon>
    </lineage>
</organism>
<reference evidence="7" key="1">
    <citation type="journal article" date="2019" name="Int. J. Syst. Evol. Microbiol.">
        <title>The Global Catalogue of Microorganisms (GCM) 10K type strain sequencing project: providing services to taxonomists for standard genome sequencing and annotation.</title>
        <authorList>
            <consortium name="The Broad Institute Genomics Platform"/>
            <consortium name="The Broad Institute Genome Sequencing Center for Infectious Disease"/>
            <person name="Wu L."/>
            <person name="Ma J."/>
        </authorList>
    </citation>
    <scope>NUCLEOTIDE SEQUENCE [LARGE SCALE GENOMIC DNA]</scope>
    <source>
        <strain evidence="7">DT72</strain>
    </source>
</reference>
<keyword evidence="2 4" id="KW-0238">DNA-binding</keyword>